<name>A0A061DEB6_BABBI</name>
<feature type="domain" description="HTH myb-type" evidence="3">
    <location>
        <begin position="1060"/>
        <end position="1117"/>
    </location>
</feature>
<keyword evidence="5" id="KW-1185">Reference proteome</keyword>
<dbReference type="InterPro" id="IPR001005">
    <property type="entry name" value="SANT/Myb"/>
</dbReference>
<dbReference type="EMBL" id="LK391709">
    <property type="protein sequence ID" value="CDR97005.1"/>
    <property type="molecule type" value="Genomic_DNA"/>
</dbReference>
<accession>A0A061DEB6</accession>
<dbReference type="Gene3D" id="1.10.10.60">
    <property type="entry name" value="Homeodomain-like"/>
    <property type="match status" value="1"/>
</dbReference>
<feature type="compositionally biased region" description="Polar residues" evidence="1">
    <location>
        <begin position="835"/>
        <end position="844"/>
    </location>
</feature>
<feature type="compositionally biased region" description="Polar residues" evidence="1">
    <location>
        <begin position="963"/>
        <end position="976"/>
    </location>
</feature>
<proteinExistence type="predicted"/>
<evidence type="ECO:0000256" key="1">
    <source>
        <dbReference type="SAM" id="MobiDB-lite"/>
    </source>
</evidence>
<protein>
    <submittedName>
        <fullName evidence="4">Uncharacterized protein</fullName>
    </submittedName>
</protein>
<dbReference type="SUPFAM" id="SSF46689">
    <property type="entry name" value="Homeodomain-like"/>
    <property type="match status" value="1"/>
</dbReference>
<evidence type="ECO:0000313" key="4">
    <source>
        <dbReference type="EMBL" id="CDR97005.1"/>
    </source>
</evidence>
<feature type="region of interest" description="Disordered" evidence="1">
    <location>
        <begin position="736"/>
        <end position="933"/>
    </location>
</feature>
<dbReference type="SMART" id="SM00717">
    <property type="entry name" value="SANT"/>
    <property type="match status" value="1"/>
</dbReference>
<dbReference type="Proteomes" id="UP000033188">
    <property type="component" value="Chromosome 3"/>
</dbReference>
<dbReference type="InterPro" id="IPR017930">
    <property type="entry name" value="Myb_dom"/>
</dbReference>
<evidence type="ECO:0000259" key="2">
    <source>
        <dbReference type="PROSITE" id="PS50090"/>
    </source>
</evidence>
<dbReference type="KEGG" id="bbig:BBBOND_0309080"/>
<evidence type="ECO:0000313" key="5">
    <source>
        <dbReference type="Proteomes" id="UP000033188"/>
    </source>
</evidence>
<feature type="compositionally biased region" description="Basic and acidic residues" evidence="1">
    <location>
        <begin position="344"/>
        <end position="356"/>
    </location>
</feature>
<gene>
    <name evidence="4" type="ORF">BBBOND_0309080</name>
</gene>
<organism evidence="4 5">
    <name type="scientific">Babesia bigemina</name>
    <dbReference type="NCBI Taxonomy" id="5866"/>
    <lineage>
        <taxon>Eukaryota</taxon>
        <taxon>Sar</taxon>
        <taxon>Alveolata</taxon>
        <taxon>Apicomplexa</taxon>
        <taxon>Aconoidasida</taxon>
        <taxon>Piroplasmida</taxon>
        <taxon>Babesiidae</taxon>
        <taxon>Babesia</taxon>
    </lineage>
</organism>
<dbReference type="OrthoDB" id="608866at2759"/>
<dbReference type="STRING" id="5866.A0A061DEB6"/>
<feature type="region of interest" description="Disordered" evidence="1">
    <location>
        <begin position="963"/>
        <end position="1035"/>
    </location>
</feature>
<reference evidence="5" key="1">
    <citation type="journal article" date="2014" name="Nucleic Acids Res.">
        <title>The evolutionary dynamics of variant antigen genes in Babesia reveal a history of genomic innovation underlying host-parasite interaction.</title>
        <authorList>
            <person name="Jackson A.P."/>
            <person name="Otto T.D."/>
            <person name="Darby A."/>
            <person name="Ramaprasad A."/>
            <person name="Xia D."/>
            <person name="Echaide I.E."/>
            <person name="Farber M."/>
            <person name="Gahlot S."/>
            <person name="Gamble J."/>
            <person name="Gupta D."/>
            <person name="Gupta Y."/>
            <person name="Jackson L."/>
            <person name="Malandrin L."/>
            <person name="Malas T.B."/>
            <person name="Moussa E."/>
            <person name="Nair M."/>
            <person name="Reid A.J."/>
            <person name="Sanders M."/>
            <person name="Sharma J."/>
            <person name="Tracey A."/>
            <person name="Quail M.A."/>
            <person name="Weir W."/>
            <person name="Wastling J.M."/>
            <person name="Hall N."/>
            <person name="Willadsen P."/>
            <person name="Lingelbach K."/>
            <person name="Shiels B."/>
            <person name="Tait A."/>
            <person name="Berriman M."/>
            <person name="Allred D.R."/>
            <person name="Pain A."/>
        </authorList>
    </citation>
    <scope>NUCLEOTIDE SEQUENCE [LARGE SCALE GENOMIC DNA]</scope>
    <source>
        <strain evidence="5">Bond</strain>
    </source>
</reference>
<feature type="region of interest" description="Disordered" evidence="1">
    <location>
        <begin position="631"/>
        <end position="662"/>
    </location>
</feature>
<dbReference type="RefSeq" id="XP_012769191.1">
    <property type="nucleotide sequence ID" value="XM_012913737.1"/>
</dbReference>
<dbReference type="GeneID" id="24565546"/>
<dbReference type="Pfam" id="PF00249">
    <property type="entry name" value="Myb_DNA-binding"/>
    <property type="match status" value="1"/>
</dbReference>
<feature type="compositionally biased region" description="Polar residues" evidence="1">
    <location>
        <begin position="600"/>
        <end position="612"/>
    </location>
</feature>
<feature type="region of interest" description="Disordered" evidence="1">
    <location>
        <begin position="420"/>
        <end position="441"/>
    </location>
</feature>
<dbReference type="PROSITE" id="PS51294">
    <property type="entry name" value="HTH_MYB"/>
    <property type="match status" value="1"/>
</dbReference>
<evidence type="ECO:0000259" key="3">
    <source>
        <dbReference type="PROSITE" id="PS51294"/>
    </source>
</evidence>
<sequence>MAFFRNHFVQAPAAHHREHRNIMAAEQDTRAERANSSSFGEARSAQHRRFTVKHKLYRSSCKHNASLRLLKLDFLAYHLLLRQPWLVAATKQIPDDGSLSVPGTLDGVMPKRTRRRRLIMTRPDGRARAHIRRYVGANLPDSVHALGSDGEPAGPTSHLRRCHAHFFLDAYLKSVLQNGGMPKAAYFGVFAFVERRLMLYFGGQLPDVFTSGACAHPGESAAEEDLTLQQLATYVQGTENMLHTLSGKPGIYVHLLFIAMLILLRNLRRTLRRHPPTAMLIEFTLLCAEALHCTHEYVHRVCIAHYMEFAHRPGVTVPALPASKAVSSNTPDTVDPDVSAPTGDGEKAEESRDHPPHLQNNSPARCWEAPPHRDEEFKRNRNLLITFRDACMNFKQALTVRGQLAWKEYRDEMDCEVACEQNSEQQRGPDAGDSQPEGTNIDTVYPEVPFSSNVFAEFINVADKLLFQWSIALCRYASEANRVMPNPLLKEYRSLGFGSIAEGPVRLYKKVRGLNLTLHRYKKLAAFKKWSLDNKLTAEPCSEESPKKRAKTAADAMLTWNKPVDEIPLVFPQNGVAYCEPELKTSQEASETAPSERSRSARLNLSEGPSRNDSSRILSFFTSLLGAVRENGRNSRDPSKAFHEPASYGMRCPPGTGEAGDKGQEEATLVEPASGGMTPPVPLNSDADDEWAVTHKQKAGAGNEAALRIVDVAAALQEHAAKLESMLPLADNRANEQGRKADTVAPTTVKQAEGATSPAITMSPAEVSPPSELPPGKRSPFDAFSKDKPLGEASHSGVKSSSAEVSPASELPPGKRSPFDAFSKDKPLGEASHSGVKSSSTEVSPPSELPPGKRSPFDAFSKDKPLGEVLPPALKSTARGAPSYGMKTRSAQMSTSRGAPSYGMKTRSAHMSTSREAPVYGMKTRSSQMSSSREASAYGMKTRSAPMSTYMEAQAYGMKTRSVQMSPPGVMSTSRGASPPGVMSASRGASPPGVMSASRGASPPGVRSPPGEVSPPGETPLAAEMPPGAKPDGIGTTYMNAGLRITVGSSSPPPQQGSVAVGRRRGKWKRDEVLLLIDAINRHGVGRWAYFAATYFGGRRTGMQLKDKWSNLMRYKYVYQDTSARGPNVTERPPWRLVDSF</sequence>
<feature type="region of interest" description="Disordered" evidence="1">
    <location>
        <begin position="323"/>
        <end position="372"/>
    </location>
</feature>
<feature type="compositionally biased region" description="Basic and acidic residues" evidence="1">
    <location>
        <begin position="631"/>
        <end position="643"/>
    </location>
</feature>
<dbReference type="VEuPathDB" id="PiroplasmaDB:BBBOND_0309080"/>
<dbReference type="AlphaFoldDB" id="A0A061DEB6"/>
<feature type="region of interest" description="Disordered" evidence="1">
    <location>
        <begin position="584"/>
        <end position="612"/>
    </location>
</feature>
<dbReference type="PROSITE" id="PS50090">
    <property type="entry name" value="MYB_LIKE"/>
    <property type="match status" value="1"/>
</dbReference>
<dbReference type="InterPro" id="IPR009057">
    <property type="entry name" value="Homeodomain-like_sf"/>
</dbReference>
<feature type="compositionally biased region" description="Polar residues" evidence="1">
    <location>
        <begin position="889"/>
        <end position="898"/>
    </location>
</feature>
<feature type="compositionally biased region" description="Polar residues" evidence="1">
    <location>
        <begin position="584"/>
        <end position="593"/>
    </location>
</feature>
<dbReference type="CDD" id="cd11660">
    <property type="entry name" value="SANT_TRF"/>
    <property type="match status" value="1"/>
</dbReference>
<feature type="domain" description="Myb-like" evidence="2">
    <location>
        <begin position="1060"/>
        <end position="1113"/>
    </location>
</feature>